<keyword evidence="1" id="KW-0732">Signal</keyword>
<proteinExistence type="predicted"/>
<evidence type="ECO:0000313" key="2">
    <source>
        <dbReference type="EMBL" id="PRQ58314.1"/>
    </source>
</evidence>
<dbReference type="GO" id="GO:0043531">
    <property type="term" value="F:ADP binding"/>
    <property type="evidence" value="ECO:0007669"/>
    <property type="project" value="InterPro"/>
</dbReference>
<dbReference type="AlphaFoldDB" id="A0A2P6SI16"/>
<evidence type="ECO:0000313" key="3">
    <source>
        <dbReference type="Proteomes" id="UP000238479"/>
    </source>
</evidence>
<comment type="caution">
    <text evidence="2">The sequence shown here is derived from an EMBL/GenBank/DDBJ whole genome shotgun (WGS) entry which is preliminary data.</text>
</comment>
<keyword evidence="3" id="KW-1185">Reference proteome</keyword>
<dbReference type="InterPro" id="IPR042197">
    <property type="entry name" value="Apaf_helical"/>
</dbReference>
<feature type="signal peptide" evidence="1">
    <location>
        <begin position="1"/>
        <end position="24"/>
    </location>
</feature>
<organism evidence="2 3">
    <name type="scientific">Rosa chinensis</name>
    <name type="common">China rose</name>
    <dbReference type="NCBI Taxonomy" id="74649"/>
    <lineage>
        <taxon>Eukaryota</taxon>
        <taxon>Viridiplantae</taxon>
        <taxon>Streptophyta</taxon>
        <taxon>Embryophyta</taxon>
        <taxon>Tracheophyta</taxon>
        <taxon>Spermatophyta</taxon>
        <taxon>Magnoliopsida</taxon>
        <taxon>eudicotyledons</taxon>
        <taxon>Gunneridae</taxon>
        <taxon>Pentapetalae</taxon>
        <taxon>rosids</taxon>
        <taxon>fabids</taxon>
        <taxon>Rosales</taxon>
        <taxon>Rosaceae</taxon>
        <taxon>Rosoideae</taxon>
        <taxon>Rosoideae incertae sedis</taxon>
        <taxon>Rosa</taxon>
    </lineage>
</organism>
<sequence length="58" mass="6572">MLQHCAGLPLAIIVLAGLLSKKDTIDEWQTVHKNVDVYIRRGTDLERQYKGQKYEGAS</sequence>
<evidence type="ECO:0000256" key="1">
    <source>
        <dbReference type="SAM" id="SignalP"/>
    </source>
</evidence>
<protein>
    <submittedName>
        <fullName evidence="2">Uncharacterized protein</fullName>
    </submittedName>
</protein>
<dbReference type="Gene3D" id="1.10.8.430">
    <property type="entry name" value="Helical domain of apoptotic protease-activating factors"/>
    <property type="match status" value="1"/>
</dbReference>
<gene>
    <name evidence="2" type="ORF">RchiOBHm_Chr1g0357941</name>
</gene>
<dbReference type="Proteomes" id="UP000238479">
    <property type="component" value="Chromosome 1"/>
</dbReference>
<dbReference type="EMBL" id="PDCK01000039">
    <property type="protein sequence ID" value="PRQ58314.1"/>
    <property type="molecule type" value="Genomic_DNA"/>
</dbReference>
<dbReference type="Gramene" id="PRQ58314">
    <property type="protein sequence ID" value="PRQ58314"/>
    <property type="gene ID" value="RchiOBHm_Chr1g0357941"/>
</dbReference>
<accession>A0A2P6SI16</accession>
<feature type="chain" id="PRO_5015149901" evidence="1">
    <location>
        <begin position="25"/>
        <end position="58"/>
    </location>
</feature>
<reference evidence="2 3" key="1">
    <citation type="journal article" date="2018" name="Nat. Genet.">
        <title>The Rosa genome provides new insights in the design of modern roses.</title>
        <authorList>
            <person name="Bendahmane M."/>
        </authorList>
    </citation>
    <scope>NUCLEOTIDE SEQUENCE [LARGE SCALE GENOMIC DNA]</scope>
    <source>
        <strain evidence="3">cv. Old Blush</strain>
    </source>
</reference>
<name>A0A2P6SI16_ROSCH</name>